<feature type="compositionally biased region" description="Low complexity" evidence="4">
    <location>
        <begin position="18"/>
        <end position="31"/>
    </location>
</feature>
<evidence type="ECO:0000256" key="4">
    <source>
        <dbReference type="SAM" id="MobiDB-lite"/>
    </source>
</evidence>
<dbReference type="EMBL" id="JANAVB010016195">
    <property type="protein sequence ID" value="KAJ6832245.1"/>
    <property type="molecule type" value="Genomic_DNA"/>
</dbReference>
<dbReference type="NCBIfam" id="TIGR00756">
    <property type="entry name" value="PPR"/>
    <property type="match status" value="4"/>
</dbReference>
<keyword evidence="2" id="KW-0677">Repeat</keyword>
<name>A0AAX6GV96_IRIPA</name>
<dbReference type="Pfam" id="PF01535">
    <property type="entry name" value="PPR"/>
    <property type="match status" value="1"/>
</dbReference>
<feature type="repeat" description="PPR" evidence="3">
    <location>
        <begin position="221"/>
        <end position="255"/>
    </location>
</feature>
<feature type="region of interest" description="Disordered" evidence="4">
    <location>
        <begin position="18"/>
        <end position="40"/>
    </location>
</feature>
<protein>
    <submittedName>
        <fullName evidence="5">Pentatricopeptide repeat-containing protein-like, mitochondrial</fullName>
    </submittedName>
</protein>
<keyword evidence="6" id="KW-1185">Reference proteome</keyword>
<feature type="repeat" description="PPR" evidence="3">
    <location>
        <begin position="186"/>
        <end position="220"/>
    </location>
</feature>
<proteinExistence type="inferred from homology"/>
<organism evidence="5 6">
    <name type="scientific">Iris pallida</name>
    <name type="common">Sweet iris</name>
    <dbReference type="NCBI Taxonomy" id="29817"/>
    <lineage>
        <taxon>Eukaryota</taxon>
        <taxon>Viridiplantae</taxon>
        <taxon>Streptophyta</taxon>
        <taxon>Embryophyta</taxon>
        <taxon>Tracheophyta</taxon>
        <taxon>Spermatophyta</taxon>
        <taxon>Magnoliopsida</taxon>
        <taxon>Liliopsida</taxon>
        <taxon>Asparagales</taxon>
        <taxon>Iridaceae</taxon>
        <taxon>Iridoideae</taxon>
        <taxon>Irideae</taxon>
        <taxon>Iris</taxon>
    </lineage>
</organism>
<comment type="similarity">
    <text evidence="1">Belongs to the PPR family. P subfamily.</text>
</comment>
<dbReference type="PANTHER" id="PTHR47939:SF11">
    <property type="entry name" value="TETRATRICOPEPTIDE-LIKE HELICAL DOMAIN SUPERFAMILY"/>
    <property type="match status" value="1"/>
</dbReference>
<evidence type="ECO:0000313" key="6">
    <source>
        <dbReference type="Proteomes" id="UP001140949"/>
    </source>
</evidence>
<reference evidence="5" key="1">
    <citation type="journal article" date="2023" name="GigaByte">
        <title>Genome assembly of the bearded iris, Iris pallida Lam.</title>
        <authorList>
            <person name="Bruccoleri R.E."/>
            <person name="Oakeley E.J."/>
            <person name="Faust A.M.E."/>
            <person name="Altorfer M."/>
            <person name="Dessus-Babus S."/>
            <person name="Burckhardt D."/>
            <person name="Oertli M."/>
            <person name="Naumann U."/>
            <person name="Petersen F."/>
            <person name="Wong J."/>
        </authorList>
    </citation>
    <scope>NUCLEOTIDE SEQUENCE</scope>
    <source>
        <strain evidence="5">GSM-AAB239-AS_SAM_17_03QT</strain>
    </source>
</reference>
<dbReference type="InterPro" id="IPR002885">
    <property type="entry name" value="PPR_rpt"/>
</dbReference>
<dbReference type="InterPro" id="IPR050667">
    <property type="entry name" value="PPR-containing_protein"/>
</dbReference>
<feature type="repeat" description="PPR" evidence="3">
    <location>
        <begin position="333"/>
        <end position="367"/>
    </location>
</feature>
<dbReference type="PANTHER" id="PTHR47939">
    <property type="entry name" value="MEMBRANE-ASSOCIATED SALT-INDUCIBLE PROTEIN-LIKE"/>
    <property type="match status" value="1"/>
</dbReference>
<evidence type="ECO:0000313" key="5">
    <source>
        <dbReference type="EMBL" id="KAJ6832245.1"/>
    </source>
</evidence>
<evidence type="ECO:0000256" key="3">
    <source>
        <dbReference type="PROSITE-ProRule" id="PRU00708"/>
    </source>
</evidence>
<dbReference type="Gene3D" id="1.25.40.10">
    <property type="entry name" value="Tetratricopeptide repeat domain"/>
    <property type="match status" value="2"/>
</dbReference>
<dbReference type="PROSITE" id="PS51375">
    <property type="entry name" value="PPR"/>
    <property type="match status" value="5"/>
</dbReference>
<evidence type="ECO:0000256" key="1">
    <source>
        <dbReference type="ARBA" id="ARBA00007626"/>
    </source>
</evidence>
<gene>
    <name evidence="5" type="ORF">M6B38_343755</name>
</gene>
<comment type="caution">
    <text evidence="5">The sequence shown here is derived from an EMBL/GenBank/DDBJ whole genome shotgun (WGS) entry which is preliminary data.</text>
</comment>
<sequence length="416" mass="45876">MAAALRRTQIRLRVPRPSSFSTTADAAAPATFPVPEPDPISRAKSAIRSESDPERIASLFLSSVHSPKFYGDRAIYKLSISKLARSHRHDLIERLLEPHLAGSSSTSDANPNPKSEGFHIRIITLYSEAGMIDHAVRAFRRIPDSGLRYTERSLCAILTAFRKNRKHDLLLRTFQSAPEDLQISPGITSHNIVLNALCTHGDVAGARKMLDEMEGKGTKPDLVSYNTLLTGYLKKGEESGFDDVLKEMVAKGLAPSVVTYNCRIGDLCSKKRTSEAEELLDAMASKGVRPNRGTFNAIIDGFCKEDDVVAAMRVFKRMPRAKKEDGHGGASPNFDTYVLLIRSLVEKGEFLSGLEVFKECLDRKWAPPFEAVKGLVEGLKNEAQFNDAEYVVVKMRKAVKGDAVDAWKKVEGALSV</sequence>
<dbReference type="Pfam" id="PF13041">
    <property type="entry name" value="PPR_2"/>
    <property type="match status" value="2"/>
</dbReference>
<dbReference type="Proteomes" id="UP001140949">
    <property type="component" value="Unassembled WGS sequence"/>
</dbReference>
<dbReference type="InterPro" id="IPR011990">
    <property type="entry name" value="TPR-like_helical_dom_sf"/>
</dbReference>
<feature type="repeat" description="PPR" evidence="3">
    <location>
        <begin position="256"/>
        <end position="290"/>
    </location>
</feature>
<accession>A0AAX6GV96</accession>
<evidence type="ECO:0000256" key="2">
    <source>
        <dbReference type="ARBA" id="ARBA00022737"/>
    </source>
</evidence>
<dbReference type="AlphaFoldDB" id="A0AAX6GV96"/>
<reference evidence="5" key="2">
    <citation type="submission" date="2023-04" db="EMBL/GenBank/DDBJ databases">
        <authorList>
            <person name="Bruccoleri R.E."/>
            <person name="Oakeley E.J."/>
            <person name="Faust A.-M."/>
            <person name="Dessus-Babus S."/>
            <person name="Altorfer M."/>
            <person name="Burckhardt D."/>
            <person name="Oertli M."/>
            <person name="Naumann U."/>
            <person name="Petersen F."/>
            <person name="Wong J."/>
        </authorList>
    </citation>
    <scope>NUCLEOTIDE SEQUENCE</scope>
    <source>
        <strain evidence="5">GSM-AAB239-AS_SAM_17_03QT</strain>
        <tissue evidence="5">Leaf</tissue>
    </source>
</reference>
<feature type="repeat" description="PPR" evidence="3">
    <location>
        <begin position="291"/>
        <end position="325"/>
    </location>
</feature>